<proteinExistence type="predicted"/>
<dbReference type="AlphaFoldDB" id="A0A2S4VMA8"/>
<comment type="caution">
    <text evidence="2">The sequence shown here is derived from an EMBL/GenBank/DDBJ whole genome shotgun (WGS) entry which is preliminary data.</text>
</comment>
<feature type="non-terminal residue" evidence="2">
    <location>
        <position position="1"/>
    </location>
</feature>
<evidence type="ECO:0000313" key="2">
    <source>
        <dbReference type="EMBL" id="POW10619.1"/>
    </source>
</evidence>
<dbReference type="EMBL" id="PKSM01000117">
    <property type="protein sequence ID" value="POW10619.1"/>
    <property type="molecule type" value="Genomic_DNA"/>
</dbReference>
<evidence type="ECO:0000256" key="1">
    <source>
        <dbReference type="SAM" id="MobiDB-lite"/>
    </source>
</evidence>
<reference evidence="2 3" key="1">
    <citation type="submission" date="2017-12" db="EMBL/GenBank/DDBJ databases">
        <title>Gene loss provides genomic basis for host adaptation in cereal stripe rust fungi.</title>
        <authorList>
            <person name="Xia C."/>
        </authorList>
    </citation>
    <scope>NUCLEOTIDE SEQUENCE [LARGE SCALE GENOMIC DNA]</scope>
    <source>
        <strain evidence="2 3">93TX-2</strain>
    </source>
</reference>
<accession>A0A2S4VMA8</accession>
<dbReference type="VEuPathDB" id="FungiDB:PSTT_12029"/>
<dbReference type="VEuPathDB" id="FungiDB:PSHT_08702"/>
<evidence type="ECO:0000313" key="3">
    <source>
        <dbReference type="Proteomes" id="UP000238274"/>
    </source>
</evidence>
<name>A0A2S4VMA8_9BASI</name>
<sequence length="1147" mass="129807">TESITFQALSEIQPRVFVVIASPVLCKLNFCLATPVLEALRALHHKYHTRSMERDPDVGKEQGVLTQDEVHLKRDLFESLRSSLLPSIKPHLSALLTALDLPRDAIQYPNPDIESILDILANLDQTVENAVQYINTAPLKPFGRKDPHDHHLGQCKTFRCFNLKTDISRLAIDIRGLFWTYIKLIESWNLPWDPTEDTTFRPQHRENRLSTASNRLTAQLDDPKHPTLPICKQNGEPFDYSLVKLANITVRHRKNSSVLREHVLEQSRLALPVNKLLRTLFNKISNTTTKNLAFTLDTELNSTTLDRLDTDPGVILHQCQVYAKNLEENSVLEALEDLLDKYHSAGPSCRIKYKVPTANELHQKNTSLDQLQHHLPSIQDQLGPLVNALGLRHNSSPNFELTCKLLFTLGDTWWQTLICIEAATLHTMPPATHDHHLKRCKAFNYTQLFKVMSCLACNFSSLFSGSILLMKASKVTSNYSETLECQNQHTYLLQDSATCSVAILRALELLQGSDFRIIQHAWQQTKHSPDPLLIDVTRLTHSAMIEGQTTPDARMKHSMALNQIAIPLIKLARTLSNKVSKTTTTKLPFTLDAHLNSETLTLLHQYPQSIEINFRELVRALERTPRVIPMVQGQSLIRHWADKISRILESTWLLWPSTVAVIFLAVLILPAVMANPEPPSQHSTCYNYFLGKDKCVFAAEVDADRCPAPTNSHQKRSGSTPLFTPKTENMKRSNDHLLERRYDTTQRFARKTVTMLYTCPEPQKPNPDGLGVCLWAGAGSKSTGWVNKEIHQNCGKQIYIQRKGVPAIYPNIIGGCDFGDKVENDVGCFNIALNEKLFEALKPTKRNVRPAAYPRASLGTYETMYETIYAIESALDTIPIHTQDHHFGRCKDFRTTHLMFSISTLIVSLQCIFLRSSCFIKAWERSTKTPKNAKYRTVTSRAGTIVLGQIVECAHLAGNISKWTQASDFQVIQDEWEKKAELLNPSLEIVMDLTQSRTSRRESITPLREHIIELAQSTATLIKLSRIFLTNISKNKPRKLPFTLDTVINSRHCPHYTSALEGSPTVSSVTYIGWWQSCNARRIGSLSISFDSILVLLAAYLVALPPGINHASLRTDFKAWLSVWQRSWHTAARHFTNVSTVSKIRID</sequence>
<organism evidence="2 3">
    <name type="scientific">Puccinia striiformis</name>
    <dbReference type="NCBI Taxonomy" id="27350"/>
    <lineage>
        <taxon>Eukaryota</taxon>
        <taxon>Fungi</taxon>
        <taxon>Dikarya</taxon>
        <taxon>Basidiomycota</taxon>
        <taxon>Pucciniomycotina</taxon>
        <taxon>Pucciniomycetes</taxon>
        <taxon>Pucciniales</taxon>
        <taxon>Pucciniaceae</taxon>
        <taxon>Puccinia</taxon>
    </lineage>
</organism>
<gene>
    <name evidence="2" type="ORF">PSHT_08702</name>
</gene>
<dbReference type="Proteomes" id="UP000238274">
    <property type="component" value="Unassembled WGS sequence"/>
</dbReference>
<feature type="compositionally biased region" description="Polar residues" evidence="1">
    <location>
        <begin position="709"/>
        <end position="722"/>
    </location>
</feature>
<keyword evidence="3" id="KW-1185">Reference proteome</keyword>
<protein>
    <submittedName>
        <fullName evidence="2">Uncharacterized protein</fullName>
    </submittedName>
</protein>
<dbReference type="PANTHER" id="PTHR33069:SF3">
    <property type="entry name" value="DYNEIN HEAVY CHAIN TAIL DOMAIN-CONTAINING PROTEIN"/>
    <property type="match status" value="1"/>
</dbReference>
<reference evidence="3" key="2">
    <citation type="journal article" date="2018" name="BMC Genomics">
        <title>Genomic insights into host adaptation between the wheat stripe rust pathogen (Puccinia striiformis f. sp. tritici) and the barley stripe rust pathogen (Puccinia striiformis f. sp. hordei).</title>
        <authorList>
            <person name="Xia C."/>
            <person name="Wang M."/>
            <person name="Yin C."/>
            <person name="Cornejo O.E."/>
            <person name="Hulbert S.H."/>
            <person name="Chen X."/>
        </authorList>
    </citation>
    <scope>NUCLEOTIDE SEQUENCE [LARGE SCALE GENOMIC DNA]</scope>
    <source>
        <strain evidence="3">93TX-2</strain>
    </source>
</reference>
<feature type="region of interest" description="Disordered" evidence="1">
    <location>
        <begin position="708"/>
        <end position="728"/>
    </location>
</feature>
<dbReference type="PANTHER" id="PTHR33069">
    <property type="entry name" value="CHROMOSOME 7, WHOLE GENOME SHOTGUN SEQUENCE-RELATED"/>
    <property type="match status" value="1"/>
</dbReference>
<reference evidence="3" key="3">
    <citation type="journal article" date="2018" name="Mol. Plant Microbe Interact.">
        <title>Genome sequence resources for the wheat stripe rust pathogen (Puccinia striiformis f. sp. tritici) and the barley stripe rust pathogen (Puccinia striiformis f. sp. hordei).</title>
        <authorList>
            <person name="Xia C."/>
            <person name="Wang M."/>
            <person name="Yin C."/>
            <person name="Cornejo O.E."/>
            <person name="Hulbert S.H."/>
            <person name="Chen X."/>
        </authorList>
    </citation>
    <scope>NUCLEOTIDE SEQUENCE [LARGE SCALE GENOMIC DNA]</scope>
    <source>
        <strain evidence="3">93TX-2</strain>
    </source>
</reference>